<keyword evidence="3" id="KW-1185">Reference proteome</keyword>
<dbReference type="EMBL" id="MU006236">
    <property type="protein sequence ID" value="KAF2821820.1"/>
    <property type="molecule type" value="Genomic_DNA"/>
</dbReference>
<evidence type="ECO:0000256" key="1">
    <source>
        <dbReference type="SAM" id="MobiDB-lite"/>
    </source>
</evidence>
<dbReference type="PANTHER" id="PTHR40788:SF2">
    <property type="entry name" value="CLR5 DOMAIN-CONTAINING PROTEIN"/>
    <property type="match status" value="1"/>
</dbReference>
<sequence>MDEGGPMQRTAPWRDASQPKPLSPNAEYVYHPLSEVFHDPSKAVTGNFDRLSLTNKVKEKTRGNASHISTPTTAQSLGKSRRVDKTLYHVDKDSLAVFRLLFYVPNDGELPRNLQWAEVVGALTKLGFSAEKLHGSAWQFAPTKLKLSRGIQFHEPHPGGEVPLWLARRHGRRLTRAYGWDGSMFRRK</sequence>
<accession>A0A6A6ZL69</accession>
<proteinExistence type="predicted"/>
<evidence type="ECO:0000313" key="3">
    <source>
        <dbReference type="Proteomes" id="UP000799424"/>
    </source>
</evidence>
<dbReference type="PANTHER" id="PTHR40788">
    <property type="entry name" value="CLR5 DOMAIN-CONTAINING PROTEIN-RELATED"/>
    <property type="match status" value="1"/>
</dbReference>
<evidence type="ECO:0000313" key="2">
    <source>
        <dbReference type="EMBL" id="KAF2821820.1"/>
    </source>
</evidence>
<name>A0A6A6ZL69_9PLEO</name>
<reference evidence="2" key="1">
    <citation type="journal article" date="2020" name="Stud. Mycol.">
        <title>101 Dothideomycetes genomes: a test case for predicting lifestyles and emergence of pathogens.</title>
        <authorList>
            <person name="Haridas S."/>
            <person name="Albert R."/>
            <person name="Binder M."/>
            <person name="Bloem J."/>
            <person name="Labutti K."/>
            <person name="Salamov A."/>
            <person name="Andreopoulos B."/>
            <person name="Baker S."/>
            <person name="Barry K."/>
            <person name="Bills G."/>
            <person name="Bluhm B."/>
            <person name="Cannon C."/>
            <person name="Castanera R."/>
            <person name="Culley D."/>
            <person name="Daum C."/>
            <person name="Ezra D."/>
            <person name="Gonzalez J."/>
            <person name="Henrissat B."/>
            <person name="Kuo A."/>
            <person name="Liang C."/>
            <person name="Lipzen A."/>
            <person name="Lutzoni F."/>
            <person name="Magnuson J."/>
            <person name="Mondo S."/>
            <person name="Nolan M."/>
            <person name="Ohm R."/>
            <person name="Pangilinan J."/>
            <person name="Park H.-J."/>
            <person name="Ramirez L."/>
            <person name="Alfaro M."/>
            <person name="Sun H."/>
            <person name="Tritt A."/>
            <person name="Yoshinaga Y."/>
            <person name="Zwiers L.-H."/>
            <person name="Turgeon B."/>
            <person name="Goodwin S."/>
            <person name="Spatafora J."/>
            <person name="Crous P."/>
            <person name="Grigoriev I."/>
        </authorList>
    </citation>
    <scope>NUCLEOTIDE SEQUENCE</scope>
    <source>
        <strain evidence="2">CBS 113818</strain>
    </source>
</reference>
<gene>
    <name evidence="2" type="ORF">CC86DRAFT_386190</name>
</gene>
<feature type="region of interest" description="Disordered" evidence="1">
    <location>
        <begin position="1"/>
        <end position="25"/>
    </location>
</feature>
<protein>
    <submittedName>
        <fullName evidence="2">Uncharacterized protein</fullName>
    </submittedName>
</protein>
<dbReference type="OrthoDB" id="2922289at2759"/>
<dbReference type="Proteomes" id="UP000799424">
    <property type="component" value="Unassembled WGS sequence"/>
</dbReference>
<organism evidence="2 3">
    <name type="scientific">Ophiobolus disseminans</name>
    <dbReference type="NCBI Taxonomy" id="1469910"/>
    <lineage>
        <taxon>Eukaryota</taxon>
        <taxon>Fungi</taxon>
        <taxon>Dikarya</taxon>
        <taxon>Ascomycota</taxon>
        <taxon>Pezizomycotina</taxon>
        <taxon>Dothideomycetes</taxon>
        <taxon>Pleosporomycetidae</taxon>
        <taxon>Pleosporales</taxon>
        <taxon>Pleosporineae</taxon>
        <taxon>Phaeosphaeriaceae</taxon>
        <taxon>Ophiobolus</taxon>
    </lineage>
</organism>
<dbReference type="AlphaFoldDB" id="A0A6A6ZL69"/>